<gene>
    <name evidence="2" type="ORF">VII00023_18919</name>
</gene>
<dbReference type="RefSeq" id="WP_006713684.1">
    <property type="nucleotide sequence ID" value="NZ_AFWF01000217.1"/>
</dbReference>
<dbReference type="EMBL" id="AFWF01000217">
    <property type="protein sequence ID" value="EGU35915.1"/>
    <property type="molecule type" value="Genomic_DNA"/>
</dbReference>
<organism evidence="2 3">
    <name type="scientific">Vibrio ichthyoenteri ATCC 700023</name>
    <dbReference type="NCBI Taxonomy" id="870968"/>
    <lineage>
        <taxon>Bacteria</taxon>
        <taxon>Pseudomonadati</taxon>
        <taxon>Pseudomonadota</taxon>
        <taxon>Gammaproteobacteria</taxon>
        <taxon>Vibrionales</taxon>
        <taxon>Vibrionaceae</taxon>
        <taxon>Vibrio</taxon>
    </lineage>
</organism>
<evidence type="ECO:0000313" key="3">
    <source>
        <dbReference type="Proteomes" id="UP000004605"/>
    </source>
</evidence>
<evidence type="ECO:0000313" key="2">
    <source>
        <dbReference type="EMBL" id="EGU35915.1"/>
    </source>
</evidence>
<dbReference type="OrthoDB" id="5918866at2"/>
<protein>
    <submittedName>
        <fullName evidence="2">Uncharacterized protein</fullName>
    </submittedName>
</protein>
<feature type="signal peptide" evidence="1">
    <location>
        <begin position="1"/>
        <end position="19"/>
    </location>
</feature>
<dbReference type="AlphaFoldDB" id="F9S5A4"/>
<feature type="chain" id="PRO_5003393651" evidence="1">
    <location>
        <begin position="20"/>
        <end position="60"/>
    </location>
</feature>
<proteinExistence type="predicted"/>
<accession>F9S5A4</accession>
<keyword evidence="1" id="KW-0732">Signal</keyword>
<evidence type="ECO:0000256" key="1">
    <source>
        <dbReference type="SAM" id="SignalP"/>
    </source>
</evidence>
<sequence>MKTVIALFCTALLSFSVFAGGNASTERGPWVDCTYQDGSMDYIPSGVCKERGGVLSTNQY</sequence>
<reference evidence="2 3" key="1">
    <citation type="journal article" date="2012" name="Int. J. Syst. Evol. Microbiol.">
        <title>Vibrio caribbeanicus sp. nov., isolated from the marine sponge Scleritoderma cyanea.</title>
        <authorList>
            <person name="Hoffmann M."/>
            <person name="Monday S.R."/>
            <person name="Allard M.W."/>
            <person name="Strain E.A."/>
            <person name="Whittaker P."/>
            <person name="Naum M."/>
            <person name="McCarthy P.J."/>
            <person name="Lopez J.V."/>
            <person name="Fischer M."/>
            <person name="Brown E.W."/>
        </authorList>
    </citation>
    <scope>NUCLEOTIDE SEQUENCE [LARGE SCALE GENOMIC DNA]</scope>
    <source>
        <strain evidence="2 3">ATCC 700023</strain>
    </source>
</reference>
<name>F9S5A4_9VIBR</name>
<comment type="caution">
    <text evidence="2">The sequence shown here is derived from an EMBL/GenBank/DDBJ whole genome shotgun (WGS) entry which is preliminary data.</text>
</comment>
<keyword evidence="3" id="KW-1185">Reference proteome</keyword>
<dbReference type="Proteomes" id="UP000004605">
    <property type="component" value="Unassembled WGS sequence"/>
</dbReference>